<dbReference type="GO" id="GO:0032259">
    <property type="term" value="P:methylation"/>
    <property type="evidence" value="ECO:0007669"/>
    <property type="project" value="UniProtKB-KW"/>
</dbReference>
<keyword evidence="8" id="KW-1185">Reference proteome</keyword>
<evidence type="ECO:0000313" key="8">
    <source>
        <dbReference type="Proteomes" id="UP001497457"/>
    </source>
</evidence>
<feature type="domain" description="O-methyltransferase C-terminal" evidence="5">
    <location>
        <begin position="140"/>
        <end position="352"/>
    </location>
</feature>
<dbReference type="SUPFAM" id="SSF53335">
    <property type="entry name" value="S-adenosyl-L-methionine-dependent methyltransferases"/>
    <property type="match status" value="1"/>
</dbReference>
<dbReference type="InterPro" id="IPR029063">
    <property type="entry name" value="SAM-dependent_MTases_sf"/>
</dbReference>
<keyword evidence="1" id="KW-0489">Methyltransferase</keyword>
<dbReference type="InterPro" id="IPR012967">
    <property type="entry name" value="COMT_dimerisation"/>
</dbReference>
<name>A0ABC9EYF8_9POAL</name>
<dbReference type="Gene3D" id="3.40.50.150">
    <property type="entry name" value="Vaccinia Virus protein VP39"/>
    <property type="match status" value="1"/>
</dbReference>
<dbReference type="FunFam" id="3.40.50.150:FF:000057">
    <property type="entry name" value="O-methyltransferase ZRP4"/>
    <property type="match status" value="1"/>
</dbReference>
<protein>
    <submittedName>
        <fullName evidence="7">Uncharacterized protein</fullName>
    </submittedName>
</protein>
<dbReference type="Gene3D" id="1.10.10.10">
    <property type="entry name" value="Winged helix-like DNA-binding domain superfamily/Winged helix DNA-binding domain"/>
    <property type="match status" value="1"/>
</dbReference>
<evidence type="ECO:0000256" key="3">
    <source>
        <dbReference type="ARBA" id="ARBA00022691"/>
    </source>
</evidence>
<accession>A0ABC9EYF8</accession>
<reference evidence="7" key="1">
    <citation type="submission" date="2024-10" db="EMBL/GenBank/DDBJ databases">
        <authorList>
            <person name="Ryan C."/>
        </authorList>
    </citation>
    <scope>NUCLEOTIDE SEQUENCE [LARGE SCALE GENOMIC DNA]</scope>
</reference>
<sequence>MENNQEANAVPSSFTRGELLQASIDLTHHALSYVKSMALRCAVQLGVADAIRRAGGEASVDGLAAALSLAPTKLPHLRRVMRVLAASGVFAEAAGDGEGYRLTPVSTLLLTDAGGDGCRSLQQLARFELSPFCVSPVTNLAEWFTKDDDAESETSFAMTFGMDFWGFCGRNQGLSEFFNGAMACDSRLVMDAVVHEMGGIFYGVTSMVDVAGGTGGAAKAVAAAFPHIKCTVLDLPHVVEGIPADDDGRVEFVAGDMMDFIPQADALLLKSVLHDWSDENCLNILKRCKEAICCREQGGKLIIIDVVVGSSSSRATCHETQLLFDLFISTMVQGRERDEKEWSKLFKGAGFSHYKVTSMLDIRSVIEVFP</sequence>
<dbReference type="PANTHER" id="PTHR11746">
    <property type="entry name" value="O-METHYLTRANSFERASE"/>
    <property type="match status" value="1"/>
</dbReference>
<feature type="active site" description="Proton acceptor" evidence="4">
    <location>
        <position position="274"/>
    </location>
</feature>
<feature type="domain" description="O-methyltransferase dimerisation" evidence="6">
    <location>
        <begin position="28"/>
        <end position="112"/>
    </location>
</feature>
<dbReference type="InterPro" id="IPR016461">
    <property type="entry name" value="COMT-like"/>
</dbReference>
<keyword evidence="2" id="KW-0808">Transferase</keyword>
<dbReference type="Pfam" id="PF08100">
    <property type="entry name" value="Dimerisation"/>
    <property type="match status" value="1"/>
</dbReference>
<dbReference type="InterPro" id="IPR001077">
    <property type="entry name" value="COMT_C"/>
</dbReference>
<proteinExistence type="predicted"/>
<dbReference type="InterPro" id="IPR036388">
    <property type="entry name" value="WH-like_DNA-bd_sf"/>
</dbReference>
<dbReference type="PROSITE" id="PS51683">
    <property type="entry name" value="SAM_OMT_II"/>
    <property type="match status" value="1"/>
</dbReference>
<organism evidence="7 8">
    <name type="scientific">Urochloa decumbens</name>
    <dbReference type="NCBI Taxonomy" id="240449"/>
    <lineage>
        <taxon>Eukaryota</taxon>
        <taxon>Viridiplantae</taxon>
        <taxon>Streptophyta</taxon>
        <taxon>Embryophyta</taxon>
        <taxon>Tracheophyta</taxon>
        <taxon>Spermatophyta</taxon>
        <taxon>Magnoliopsida</taxon>
        <taxon>Liliopsida</taxon>
        <taxon>Poales</taxon>
        <taxon>Poaceae</taxon>
        <taxon>PACMAD clade</taxon>
        <taxon>Panicoideae</taxon>
        <taxon>Panicodae</taxon>
        <taxon>Paniceae</taxon>
        <taxon>Melinidinae</taxon>
        <taxon>Urochloa</taxon>
    </lineage>
</organism>
<dbReference type="PIRSF" id="PIRSF005739">
    <property type="entry name" value="O-mtase"/>
    <property type="match status" value="1"/>
</dbReference>
<dbReference type="GO" id="GO:0008171">
    <property type="term" value="F:O-methyltransferase activity"/>
    <property type="evidence" value="ECO:0007669"/>
    <property type="project" value="UniProtKB-ARBA"/>
</dbReference>
<evidence type="ECO:0000256" key="4">
    <source>
        <dbReference type="PIRSR" id="PIRSR005739-1"/>
    </source>
</evidence>
<evidence type="ECO:0000256" key="2">
    <source>
        <dbReference type="ARBA" id="ARBA00022679"/>
    </source>
</evidence>
<dbReference type="GO" id="GO:0008757">
    <property type="term" value="F:S-adenosylmethionine-dependent methyltransferase activity"/>
    <property type="evidence" value="ECO:0007669"/>
    <property type="project" value="UniProtKB-ARBA"/>
</dbReference>
<dbReference type="SUPFAM" id="SSF46785">
    <property type="entry name" value="Winged helix' DNA-binding domain"/>
    <property type="match status" value="1"/>
</dbReference>
<gene>
    <name evidence="7" type="ORF">URODEC1_LOCUS100058</name>
</gene>
<dbReference type="AlphaFoldDB" id="A0ABC9EYF8"/>
<dbReference type="EMBL" id="OZ075115">
    <property type="protein sequence ID" value="CAL5065668.1"/>
    <property type="molecule type" value="Genomic_DNA"/>
</dbReference>
<dbReference type="InterPro" id="IPR036390">
    <property type="entry name" value="WH_DNA-bd_sf"/>
</dbReference>
<evidence type="ECO:0000256" key="1">
    <source>
        <dbReference type="ARBA" id="ARBA00022603"/>
    </source>
</evidence>
<dbReference type="Proteomes" id="UP001497457">
    <property type="component" value="Chromosome 5rd"/>
</dbReference>
<keyword evidence="3" id="KW-0949">S-adenosyl-L-methionine</keyword>
<evidence type="ECO:0000313" key="7">
    <source>
        <dbReference type="EMBL" id="CAL5065668.1"/>
    </source>
</evidence>
<evidence type="ECO:0000259" key="6">
    <source>
        <dbReference type="Pfam" id="PF08100"/>
    </source>
</evidence>
<evidence type="ECO:0000259" key="5">
    <source>
        <dbReference type="Pfam" id="PF00891"/>
    </source>
</evidence>
<dbReference type="Pfam" id="PF00891">
    <property type="entry name" value="Methyltransf_2"/>
    <property type="match status" value="1"/>
</dbReference>